<feature type="signal peptide" evidence="1">
    <location>
        <begin position="1"/>
        <end position="22"/>
    </location>
</feature>
<dbReference type="EMBL" id="LBTU01000002">
    <property type="protein sequence ID" value="KKQ47875.1"/>
    <property type="molecule type" value="Genomic_DNA"/>
</dbReference>
<name>A0A0G0IA53_9BACT</name>
<gene>
    <name evidence="2" type="ORF">US65_C0002G0012</name>
</gene>
<evidence type="ECO:0000313" key="3">
    <source>
        <dbReference type="Proteomes" id="UP000034430"/>
    </source>
</evidence>
<keyword evidence="1" id="KW-0732">Signal</keyword>
<proteinExistence type="predicted"/>
<organism evidence="2 3">
    <name type="scientific">Candidatus Yanofskybacteria bacterium GW2011_GWC2_37_9</name>
    <dbReference type="NCBI Taxonomy" id="1619028"/>
    <lineage>
        <taxon>Bacteria</taxon>
        <taxon>Candidatus Yanofskyibacteriota</taxon>
    </lineage>
</organism>
<reference evidence="2 3" key="1">
    <citation type="journal article" date="2015" name="Nature">
        <title>rRNA introns, odd ribosomes, and small enigmatic genomes across a large radiation of phyla.</title>
        <authorList>
            <person name="Brown C.T."/>
            <person name="Hug L.A."/>
            <person name="Thomas B.C."/>
            <person name="Sharon I."/>
            <person name="Castelle C.J."/>
            <person name="Singh A."/>
            <person name="Wilkins M.J."/>
            <person name="Williams K.H."/>
            <person name="Banfield J.F."/>
        </authorList>
    </citation>
    <scope>NUCLEOTIDE SEQUENCE [LARGE SCALE GENOMIC DNA]</scope>
</reference>
<comment type="caution">
    <text evidence="2">The sequence shown here is derived from an EMBL/GenBank/DDBJ whole genome shotgun (WGS) entry which is preliminary data.</text>
</comment>
<feature type="chain" id="PRO_5002532647" evidence="1">
    <location>
        <begin position="23"/>
        <end position="345"/>
    </location>
</feature>
<accession>A0A0G0IA53</accession>
<evidence type="ECO:0000256" key="1">
    <source>
        <dbReference type="SAM" id="SignalP"/>
    </source>
</evidence>
<dbReference type="AlphaFoldDB" id="A0A0G0IA53"/>
<protein>
    <submittedName>
        <fullName evidence="2">Uncharacterized protein</fullName>
    </submittedName>
</protein>
<sequence length="345" mass="38010">MKTKTISIITATLTLVLVSVRAQTESGGGGGGGPVGISTVLPIQSQDQVREFALKNVVRGSRYIHAESLDWNYEGTITSTTVTGTSAENILDKLFVSEMVYRLTNPNDTIQGWVYLYDKQDNLLFYGSAQYLAEIIGKEKPSYNIWMQNIPMLSNVQSAEVLALDVDGKTARRYQLDVINGQLLFQPWLAGAPNGILVVRFGDGLLTTYNLAKLISQTPGQTTDSVANWKIDGHHVFVTGQIKIVETWIRPTALVKLDSQQTLTIDVMGLVQEEGKTYFERPGSMVVTNDNGKEGVTTLNPKEPMVFESVNAGTYRLRFNWSKFGQPNTLYTGPESMTEAISANP</sequence>
<evidence type="ECO:0000313" key="2">
    <source>
        <dbReference type="EMBL" id="KKQ47875.1"/>
    </source>
</evidence>
<dbReference type="Proteomes" id="UP000034430">
    <property type="component" value="Unassembled WGS sequence"/>
</dbReference>